<dbReference type="AlphaFoldDB" id="A0A1X7RZZ5"/>
<feature type="compositionally biased region" description="Basic and acidic residues" evidence="1">
    <location>
        <begin position="123"/>
        <end position="145"/>
    </location>
</feature>
<evidence type="ECO:0000313" key="3">
    <source>
        <dbReference type="Proteomes" id="UP000215127"/>
    </source>
</evidence>
<sequence>MSANRVGMGSTLIDAQMHQLEQQLDQMEMLVHQYHVIQQQAHDLFEQVLIERQRQYPASTTQLANRGRHLERRNGEIGNNGLYGDRIPGSAAVPSAAHGGGFNGEQARGGAVVQASASLIGNRETDGGRGLDDRGSCDGRGDRGGGGRGSAQDSDPASAGGVDSEDP</sequence>
<accession>A0A1X7RZZ5</accession>
<reference evidence="2 3" key="1">
    <citation type="submission" date="2016-06" db="EMBL/GenBank/DDBJ databases">
        <authorList>
            <person name="Kjaerup R.B."/>
            <person name="Dalgaard T.S."/>
            <person name="Juul-Madsen H.R."/>
        </authorList>
    </citation>
    <scope>NUCLEOTIDE SEQUENCE [LARGE SCALE GENOMIC DNA]</scope>
</reference>
<name>A0A1X7RZZ5_ZYMT9</name>
<gene>
    <name evidence="2" type="ORF">ZT3D7_G8167</name>
</gene>
<evidence type="ECO:0000256" key="1">
    <source>
        <dbReference type="SAM" id="MobiDB-lite"/>
    </source>
</evidence>
<keyword evidence="3" id="KW-1185">Reference proteome</keyword>
<dbReference type="EMBL" id="LT853699">
    <property type="protein sequence ID" value="SMQ53014.1"/>
    <property type="molecule type" value="Genomic_DNA"/>
</dbReference>
<evidence type="ECO:0000313" key="2">
    <source>
        <dbReference type="EMBL" id="SMQ53014.1"/>
    </source>
</evidence>
<feature type="region of interest" description="Disordered" evidence="1">
    <location>
        <begin position="120"/>
        <end position="167"/>
    </location>
</feature>
<dbReference type="Proteomes" id="UP000215127">
    <property type="component" value="Chromosome 8"/>
</dbReference>
<protein>
    <submittedName>
        <fullName evidence="2">Uncharacterized protein</fullName>
    </submittedName>
</protein>
<proteinExistence type="predicted"/>
<organism evidence="2 3">
    <name type="scientific">Zymoseptoria tritici (strain ST99CH_3D7)</name>
    <dbReference type="NCBI Taxonomy" id="1276538"/>
    <lineage>
        <taxon>Eukaryota</taxon>
        <taxon>Fungi</taxon>
        <taxon>Dikarya</taxon>
        <taxon>Ascomycota</taxon>
        <taxon>Pezizomycotina</taxon>
        <taxon>Dothideomycetes</taxon>
        <taxon>Dothideomycetidae</taxon>
        <taxon>Mycosphaerellales</taxon>
        <taxon>Mycosphaerellaceae</taxon>
        <taxon>Zymoseptoria</taxon>
    </lineage>
</organism>